<dbReference type="RefSeq" id="WP_071314149.1">
    <property type="nucleotide sequence ID" value="NZ_MLQQ01000042.1"/>
</dbReference>
<evidence type="ECO:0000256" key="1">
    <source>
        <dbReference type="SAM" id="MobiDB-lite"/>
    </source>
</evidence>
<dbReference type="Proteomes" id="UP000180098">
    <property type="component" value="Unassembled WGS sequence"/>
</dbReference>
<feature type="compositionally biased region" description="Acidic residues" evidence="1">
    <location>
        <begin position="222"/>
        <end position="232"/>
    </location>
</feature>
<reference evidence="3 4" key="1">
    <citation type="submission" date="2016-10" db="EMBL/GenBank/DDBJ databases">
        <title>Draft genome sequences of four alkaliphilic bacteria belonging to the Anaerobacillus genus.</title>
        <authorList>
            <person name="Bassil N.M."/>
            <person name="Lloyd J.R."/>
        </authorList>
    </citation>
    <scope>NUCLEOTIDE SEQUENCE [LARGE SCALE GENOMIC DNA]</scope>
    <source>
        <strain evidence="3 4">DSM 15340</strain>
    </source>
</reference>
<dbReference type="GO" id="GO:0030435">
    <property type="term" value="P:sporulation resulting in formation of a cellular spore"/>
    <property type="evidence" value="ECO:0007669"/>
    <property type="project" value="InterPro"/>
</dbReference>
<feature type="chain" id="PRO_5038947032" description="YhcN/YlaJ family sporulation lipoprotein" evidence="2">
    <location>
        <begin position="25"/>
        <end position="232"/>
    </location>
</feature>
<protein>
    <recommendedName>
        <fullName evidence="5">YhcN/YlaJ family sporulation lipoprotein</fullName>
    </recommendedName>
</protein>
<dbReference type="PROSITE" id="PS51257">
    <property type="entry name" value="PROKAR_LIPOPROTEIN"/>
    <property type="match status" value="1"/>
</dbReference>
<evidence type="ECO:0008006" key="5">
    <source>
        <dbReference type="Google" id="ProtNLM"/>
    </source>
</evidence>
<keyword evidence="2" id="KW-0732">Signal</keyword>
<dbReference type="AlphaFoldDB" id="A0A1S2LBY1"/>
<name>A0A1S2LBY1_9BACI</name>
<accession>A0A1S2LBY1</accession>
<dbReference type="OrthoDB" id="2381329at2"/>
<dbReference type="Pfam" id="PF09580">
    <property type="entry name" value="Spore_YhcN_YlaJ"/>
    <property type="match status" value="1"/>
</dbReference>
<proteinExistence type="predicted"/>
<comment type="caution">
    <text evidence="3">The sequence shown here is derived from an EMBL/GenBank/DDBJ whole genome shotgun (WGS) entry which is preliminary data.</text>
</comment>
<feature type="compositionally biased region" description="Basic and acidic residues" evidence="1">
    <location>
        <begin position="212"/>
        <end position="221"/>
    </location>
</feature>
<feature type="compositionally biased region" description="Basic and acidic residues" evidence="1">
    <location>
        <begin position="161"/>
        <end position="180"/>
    </location>
</feature>
<dbReference type="InterPro" id="IPR019076">
    <property type="entry name" value="Spore_lipoprot_YhcN/YlaJ-like"/>
</dbReference>
<dbReference type="NCBIfam" id="TIGR02898">
    <property type="entry name" value="spore_YhcN_YlaJ"/>
    <property type="match status" value="1"/>
</dbReference>
<dbReference type="EMBL" id="MLQQ01000042">
    <property type="protein sequence ID" value="OIJ09760.1"/>
    <property type="molecule type" value="Genomic_DNA"/>
</dbReference>
<organism evidence="3 4">
    <name type="scientific">Anaerobacillus arseniciselenatis</name>
    <dbReference type="NCBI Taxonomy" id="85682"/>
    <lineage>
        <taxon>Bacteria</taxon>
        <taxon>Bacillati</taxon>
        <taxon>Bacillota</taxon>
        <taxon>Bacilli</taxon>
        <taxon>Bacillales</taxon>
        <taxon>Bacillaceae</taxon>
        <taxon>Anaerobacillus</taxon>
    </lineage>
</organism>
<evidence type="ECO:0000256" key="2">
    <source>
        <dbReference type="SAM" id="SignalP"/>
    </source>
</evidence>
<evidence type="ECO:0000313" key="3">
    <source>
        <dbReference type="EMBL" id="OIJ09760.1"/>
    </source>
</evidence>
<gene>
    <name evidence="3" type="ORF">BKP35_14820</name>
</gene>
<feature type="region of interest" description="Disordered" evidence="1">
    <location>
        <begin position="159"/>
        <end position="232"/>
    </location>
</feature>
<feature type="compositionally biased region" description="Basic and acidic residues" evidence="1">
    <location>
        <begin position="191"/>
        <end position="205"/>
    </location>
</feature>
<dbReference type="InterPro" id="IPR014247">
    <property type="entry name" value="Spore_lipoprot_YhcN/YlaJ"/>
</dbReference>
<feature type="signal peptide" evidence="2">
    <location>
        <begin position="1"/>
        <end position="24"/>
    </location>
</feature>
<sequence length="232" mass="25847">MKLINICIYSILFSMLFACQPNTAHENDGNQQPLGIAEQAEDPRMNENKSAQEVAEHLVHLAERVPEVEAATALVLGDLAVVGIDVSEELDRSDVGVVKYEVVEALKDDPHGAYASISADPDINARLRGMQEDIQAGHPIAGIMNELAAIVGRLMPIVPGPEHEKAEPEPTDANEERLNEGQESQLEELQEEHGKRDMDDENIREIDEEQKQEENRRQLEKDEGENEEINND</sequence>
<evidence type="ECO:0000313" key="4">
    <source>
        <dbReference type="Proteomes" id="UP000180098"/>
    </source>
</evidence>
<keyword evidence="4" id="KW-1185">Reference proteome</keyword>